<feature type="compositionally biased region" description="Basic and acidic residues" evidence="2">
    <location>
        <begin position="496"/>
        <end position="507"/>
    </location>
</feature>
<feature type="compositionally biased region" description="Basic and acidic residues" evidence="2">
    <location>
        <begin position="257"/>
        <end position="268"/>
    </location>
</feature>
<dbReference type="GO" id="GO:0042981">
    <property type="term" value="P:regulation of apoptotic process"/>
    <property type="evidence" value="ECO:0007669"/>
    <property type="project" value="InterPro"/>
</dbReference>
<keyword evidence="3" id="KW-0808">Transferase</keyword>
<keyword evidence="1" id="KW-0175">Coiled coil</keyword>
<feature type="compositionally biased region" description="Polar residues" evidence="2">
    <location>
        <begin position="238"/>
        <end position="252"/>
    </location>
</feature>
<feature type="compositionally biased region" description="Basic and acidic residues" evidence="2">
    <location>
        <begin position="170"/>
        <end position="179"/>
    </location>
</feature>
<dbReference type="AlphaFoldDB" id="A0A6M2DUE0"/>
<feature type="region of interest" description="Disordered" evidence="2">
    <location>
        <begin position="170"/>
        <end position="207"/>
    </location>
</feature>
<feature type="region of interest" description="Disordered" evidence="2">
    <location>
        <begin position="477"/>
        <end position="549"/>
    </location>
</feature>
<dbReference type="InterPro" id="IPR038991">
    <property type="entry name" value="CAAP1"/>
</dbReference>
<organism evidence="3">
    <name type="scientific">Xenopsylla cheopis</name>
    <name type="common">Oriental rat flea</name>
    <name type="synonym">Pulex cheopis</name>
    <dbReference type="NCBI Taxonomy" id="163159"/>
    <lineage>
        <taxon>Eukaryota</taxon>
        <taxon>Metazoa</taxon>
        <taxon>Ecdysozoa</taxon>
        <taxon>Arthropoda</taxon>
        <taxon>Hexapoda</taxon>
        <taxon>Insecta</taxon>
        <taxon>Pterygota</taxon>
        <taxon>Neoptera</taxon>
        <taxon>Endopterygota</taxon>
        <taxon>Siphonaptera</taxon>
        <taxon>Pulicidae</taxon>
        <taxon>Xenopsyllinae</taxon>
        <taxon>Xenopsylla</taxon>
    </lineage>
</organism>
<accession>A0A6M2DUE0</accession>
<feature type="compositionally biased region" description="Basic residues" evidence="2">
    <location>
        <begin position="269"/>
        <end position="284"/>
    </location>
</feature>
<feature type="compositionally biased region" description="Basic and acidic residues" evidence="2">
    <location>
        <begin position="187"/>
        <end position="199"/>
    </location>
</feature>
<dbReference type="PANTHER" id="PTHR14740:SF3">
    <property type="entry name" value="CASPASE ACTIVITY AND APOPTOSIS INHIBITOR 1"/>
    <property type="match status" value="1"/>
</dbReference>
<evidence type="ECO:0000256" key="1">
    <source>
        <dbReference type="SAM" id="Coils"/>
    </source>
</evidence>
<feature type="compositionally biased region" description="Basic and acidic residues" evidence="2">
    <location>
        <begin position="515"/>
        <end position="549"/>
    </location>
</feature>
<feature type="region of interest" description="Disordered" evidence="2">
    <location>
        <begin position="235"/>
        <end position="284"/>
    </location>
</feature>
<dbReference type="EMBL" id="GIIL01006047">
    <property type="protein sequence ID" value="NOV49773.1"/>
    <property type="molecule type" value="Transcribed_RNA"/>
</dbReference>
<name>A0A6M2DUE0_XENCH</name>
<proteinExistence type="predicted"/>
<keyword evidence="3" id="KW-0418">Kinase</keyword>
<dbReference type="GO" id="GO:0016301">
    <property type="term" value="F:kinase activity"/>
    <property type="evidence" value="ECO:0007669"/>
    <property type="project" value="UniProtKB-KW"/>
</dbReference>
<evidence type="ECO:0000313" key="3">
    <source>
        <dbReference type="EMBL" id="NOV49773.1"/>
    </source>
</evidence>
<sequence length="549" mass="62452">MSNMKTKSKKVIAPMKIKAEKTENNELKELCCYVDDRVALMQQVFLTIKPKKLKSMVPDCLKDLDINEIKELCLDEVLGISTKRLKSIIQGTQCPSDTNSDSDVDEIIEHISLDEISSDDSVTFMSDEERNKNKPENKEMTVLELVELQARARAIRSQLALEPVKKEALDSDSEVRDGNTKTLKKSVSKEQMTHNENVDKAQPGPSIKTKIKNYRTKNNKSLTDTITVARESIEGSPKINSNDSTSNENNVFVENDAENRTMDSEKSLHEHRRSKKKKKLHSKKLLPADNRTRHIELSDRKSLKVNVSFNNLMEKDDDEINLYVSDTEKQELLCDSVNINRKMTNSESDISIVDFNNSPLVISSENENDFKDDKEEGEIDETSVEIKKELIDNAESKNENSIELNKEVNSIENQNVSEKEVQQNEDFENNFSKVEDNVSSDEEAVEENTDWKTRWINSDKVKKVLVTSKLCSNIKKKQKSLQNSKVNKPEVASATDMKKSESEKDSIEITGSVDEFEKLSGHSRENKNTESKDKNDTDLGQAEEKSESK</sequence>
<dbReference type="PANTHER" id="PTHR14740">
    <property type="entry name" value="CASPASE ACTIVITY AND APOPTOSIS INHIBITOR 1"/>
    <property type="match status" value="1"/>
</dbReference>
<dbReference type="Pfam" id="PF15335">
    <property type="entry name" value="CAAP1"/>
    <property type="match status" value="1"/>
</dbReference>
<protein>
    <submittedName>
        <fullName evidence="3">Putative serine/threonine-protein kinase kinx isoform x2</fullName>
    </submittedName>
</protein>
<feature type="coiled-coil region" evidence="1">
    <location>
        <begin position="387"/>
        <end position="414"/>
    </location>
</feature>
<reference evidence="3" key="1">
    <citation type="submission" date="2020-03" db="EMBL/GenBank/DDBJ databases">
        <title>Transcriptomic Profiling of the Digestive Tract of the Rat Flea, Xenopsylla cheopis, Following Blood Feeding and Infection with Yersinia pestis.</title>
        <authorList>
            <person name="Bland D.M."/>
            <person name="Martens C.A."/>
            <person name="Virtaneva K."/>
            <person name="Kanakabandi K."/>
            <person name="Long D."/>
            <person name="Rosenke R."/>
            <person name="Saturday G.A."/>
            <person name="Hoyt F.H."/>
            <person name="Bruno D.P."/>
            <person name="Ribeiro J.M.C."/>
            <person name="Hinnebusch J."/>
        </authorList>
    </citation>
    <scope>NUCLEOTIDE SEQUENCE</scope>
</reference>
<evidence type="ECO:0000256" key="2">
    <source>
        <dbReference type="SAM" id="MobiDB-lite"/>
    </source>
</evidence>